<dbReference type="Proteomes" id="UP000000849">
    <property type="component" value="Chromosome"/>
</dbReference>
<evidence type="ECO:0000259" key="5">
    <source>
        <dbReference type="PROSITE" id="PS50893"/>
    </source>
</evidence>
<dbReference type="SMART" id="SM00382">
    <property type="entry name" value="AAA"/>
    <property type="match status" value="2"/>
</dbReference>
<feature type="region of interest" description="Disordered" evidence="4">
    <location>
        <begin position="286"/>
        <end position="317"/>
    </location>
</feature>
<feature type="domain" description="ABC transporter" evidence="5">
    <location>
        <begin position="5"/>
        <end position="258"/>
    </location>
</feature>
<keyword evidence="2" id="KW-0547">Nucleotide-binding</keyword>
<dbReference type="InterPro" id="IPR003439">
    <property type="entry name" value="ABC_transporter-like_ATP-bd"/>
</dbReference>
<sequence>MSATLQARSVAAAFGDRELFSGLDLVVAPGDVVGLVGPNGAGKTTLLRILAGQRAPEAGVVALSPPTAQVGYLVQEVERRADESVRTFLERRTGVADAQAAMDAASDALAADAPGAGDAFTHALERWMALGGADLDARLGGVADDLGLAVDLDLPMTALSGGQAARVGLAALLLSRFDLYLLDEPTNDLDADGLDRLEEFVAQASAPVVVVSHDREFLARTVTTVVEIDRSLQRVATYGGSYDAYLEERSTARRQAREAYEDYAGRRDALAARARMQRAWMEKGVRNAMRKATDGDKNVKQGRRESSEKQASKARQTDRMIERLVVVEEPRKEWQLRMSIATAPRSGSVVATARAAVVRRGDFVLGPVDLQLDWQDRIAVTGPNGSGKSTLLALLLGRLAADEGTAALGSGVLVGEVDQARAAFERDEPLGDAFAREVPEWTTADVRTLLAKFGLAGHQVGRPAASLSPGERTRAALALLQARGVNLLVLDEPTNHLDLPAIEQLEQAMESFDGTILLVTHDRRMLDTVRLTRRWHVEDGQVTEVRPD</sequence>
<dbReference type="HOGENOM" id="CLU_000604_36_0_11"/>
<dbReference type="FunFam" id="3.40.50.300:FF:001320">
    <property type="entry name" value="Heme ABC transporter ATP-binding protein"/>
    <property type="match status" value="1"/>
</dbReference>
<dbReference type="Pfam" id="PF00005">
    <property type="entry name" value="ABC_tran"/>
    <property type="match status" value="2"/>
</dbReference>
<proteinExistence type="predicted"/>
<dbReference type="InterPro" id="IPR017871">
    <property type="entry name" value="ABC_transporter-like_CS"/>
</dbReference>
<gene>
    <name evidence="6" type="ordered locus">Cfla_0053</name>
</gene>
<dbReference type="InterPro" id="IPR050611">
    <property type="entry name" value="ABCF"/>
</dbReference>
<dbReference type="InterPro" id="IPR003593">
    <property type="entry name" value="AAA+_ATPase"/>
</dbReference>
<dbReference type="EMBL" id="CP001964">
    <property type="protein sequence ID" value="ADG72973.1"/>
    <property type="molecule type" value="Genomic_DNA"/>
</dbReference>
<dbReference type="InterPro" id="IPR027417">
    <property type="entry name" value="P-loop_NTPase"/>
</dbReference>
<evidence type="ECO:0000256" key="1">
    <source>
        <dbReference type="ARBA" id="ARBA00022737"/>
    </source>
</evidence>
<dbReference type="PROSITE" id="PS00211">
    <property type="entry name" value="ABC_TRANSPORTER_1"/>
    <property type="match status" value="1"/>
</dbReference>
<dbReference type="PANTHER" id="PTHR19211">
    <property type="entry name" value="ATP-BINDING TRANSPORT PROTEIN-RELATED"/>
    <property type="match status" value="1"/>
</dbReference>
<keyword evidence="7" id="KW-1185">Reference proteome</keyword>
<dbReference type="PANTHER" id="PTHR19211:SF123">
    <property type="entry name" value="ABC TRANSPORTER"/>
    <property type="match status" value="1"/>
</dbReference>
<dbReference type="Gene3D" id="3.40.50.300">
    <property type="entry name" value="P-loop containing nucleotide triphosphate hydrolases"/>
    <property type="match status" value="2"/>
</dbReference>
<organism evidence="6 7">
    <name type="scientific">Cellulomonas flavigena (strain ATCC 482 / DSM 20109 / BCRC 11376 / JCM 18109 / NBRC 3775 / NCIMB 8073 / NRS 134)</name>
    <dbReference type="NCBI Taxonomy" id="446466"/>
    <lineage>
        <taxon>Bacteria</taxon>
        <taxon>Bacillati</taxon>
        <taxon>Actinomycetota</taxon>
        <taxon>Actinomycetes</taxon>
        <taxon>Micrococcales</taxon>
        <taxon>Cellulomonadaceae</taxon>
        <taxon>Cellulomonas</taxon>
    </lineage>
</organism>
<dbReference type="KEGG" id="cfl:Cfla_0053"/>
<feature type="domain" description="ABC transporter" evidence="5">
    <location>
        <begin position="344"/>
        <end position="547"/>
    </location>
</feature>
<accession>D5UFL4</accession>
<dbReference type="CDD" id="cd03221">
    <property type="entry name" value="ABCF_EF-3"/>
    <property type="match status" value="2"/>
</dbReference>
<dbReference type="GO" id="GO:0016887">
    <property type="term" value="F:ATP hydrolysis activity"/>
    <property type="evidence" value="ECO:0007669"/>
    <property type="project" value="InterPro"/>
</dbReference>
<evidence type="ECO:0000256" key="4">
    <source>
        <dbReference type="SAM" id="MobiDB-lite"/>
    </source>
</evidence>
<dbReference type="OrthoDB" id="4797497at2"/>
<evidence type="ECO:0000256" key="2">
    <source>
        <dbReference type="ARBA" id="ARBA00022741"/>
    </source>
</evidence>
<keyword evidence="1" id="KW-0677">Repeat</keyword>
<dbReference type="eggNOG" id="COG0488">
    <property type="taxonomic scope" value="Bacteria"/>
</dbReference>
<keyword evidence="3" id="KW-0067">ATP-binding</keyword>
<evidence type="ECO:0000256" key="3">
    <source>
        <dbReference type="ARBA" id="ARBA00022840"/>
    </source>
</evidence>
<evidence type="ECO:0000313" key="6">
    <source>
        <dbReference type="EMBL" id="ADG72973.1"/>
    </source>
</evidence>
<evidence type="ECO:0000313" key="7">
    <source>
        <dbReference type="Proteomes" id="UP000000849"/>
    </source>
</evidence>
<name>D5UFL4_CELFN</name>
<dbReference type="STRING" id="446466.Cfla_0053"/>
<dbReference type="RefSeq" id="WP_013115307.1">
    <property type="nucleotide sequence ID" value="NC_014151.1"/>
</dbReference>
<protein>
    <submittedName>
        <fullName evidence="6">ABC transporter related protein</fullName>
    </submittedName>
</protein>
<reference evidence="6 7" key="1">
    <citation type="journal article" date="2010" name="Stand. Genomic Sci.">
        <title>Complete genome sequence of Cellulomonas flavigena type strain (134).</title>
        <authorList>
            <person name="Abt B."/>
            <person name="Foster B."/>
            <person name="Lapidus A."/>
            <person name="Clum A."/>
            <person name="Sun H."/>
            <person name="Pukall R."/>
            <person name="Lucas S."/>
            <person name="Glavina Del Rio T."/>
            <person name="Nolan M."/>
            <person name="Tice H."/>
            <person name="Cheng J.F."/>
            <person name="Pitluck S."/>
            <person name="Liolios K."/>
            <person name="Ivanova N."/>
            <person name="Mavromatis K."/>
            <person name="Ovchinnikova G."/>
            <person name="Pati A."/>
            <person name="Goodwin L."/>
            <person name="Chen A."/>
            <person name="Palaniappan K."/>
            <person name="Land M."/>
            <person name="Hauser L."/>
            <person name="Chang Y.J."/>
            <person name="Jeffries C.D."/>
            <person name="Rohde M."/>
            <person name="Goker M."/>
            <person name="Woyke T."/>
            <person name="Bristow J."/>
            <person name="Eisen J.A."/>
            <person name="Markowitz V."/>
            <person name="Hugenholtz P."/>
            <person name="Kyrpides N.C."/>
            <person name="Klenk H.P."/>
        </authorList>
    </citation>
    <scope>NUCLEOTIDE SEQUENCE [LARGE SCALE GENOMIC DNA]</scope>
    <source>
        <strain evidence="7">ATCC 482 / DSM 20109 / BCRC 11376 / JCM 18109 / NBRC 3775 / NCIMB 8073 / NRS 134</strain>
    </source>
</reference>
<dbReference type="PROSITE" id="PS50893">
    <property type="entry name" value="ABC_TRANSPORTER_2"/>
    <property type="match status" value="2"/>
</dbReference>
<dbReference type="AlphaFoldDB" id="D5UFL4"/>
<dbReference type="GO" id="GO:0005524">
    <property type="term" value="F:ATP binding"/>
    <property type="evidence" value="ECO:0007669"/>
    <property type="project" value="UniProtKB-KW"/>
</dbReference>
<dbReference type="SUPFAM" id="SSF52540">
    <property type="entry name" value="P-loop containing nucleoside triphosphate hydrolases"/>
    <property type="match status" value="2"/>
</dbReference>
<dbReference type="FunFam" id="3.40.50.300:FF:001807">
    <property type="entry name" value="ABC transporter ATP-binding protein"/>
    <property type="match status" value="1"/>
</dbReference>